<dbReference type="InterPro" id="IPR006131">
    <property type="entry name" value="Asp_carbamoyltransf_Asp/Orn-bd"/>
</dbReference>
<keyword evidence="5 7" id="KW-0808">Transferase</keyword>
<dbReference type="PRINTS" id="PR00102">
    <property type="entry name" value="OTCASE"/>
</dbReference>
<dbReference type="Gene3D" id="3.40.50.1370">
    <property type="entry name" value="Aspartate/ornithine carbamoyltransferase"/>
    <property type="match status" value="2"/>
</dbReference>
<evidence type="ECO:0000313" key="10">
    <source>
        <dbReference type="EMBL" id="CAI7989746.1"/>
    </source>
</evidence>
<organism evidence="10 11">
    <name type="scientific">Geodia barretti</name>
    <name type="common">Barrett's horny sponge</name>
    <dbReference type="NCBI Taxonomy" id="519541"/>
    <lineage>
        <taxon>Eukaryota</taxon>
        <taxon>Metazoa</taxon>
        <taxon>Porifera</taxon>
        <taxon>Demospongiae</taxon>
        <taxon>Heteroscleromorpha</taxon>
        <taxon>Tetractinellida</taxon>
        <taxon>Astrophorina</taxon>
        <taxon>Geodiidae</taxon>
        <taxon>Geodia</taxon>
    </lineage>
</organism>
<evidence type="ECO:0000256" key="1">
    <source>
        <dbReference type="ARBA" id="ARBA00004695"/>
    </source>
</evidence>
<dbReference type="PANTHER" id="PTHR45753">
    <property type="entry name" value="ORNITHINE CARBAMOYLTRANSFERASE, MITOCHONDRIAL"/>
    <property type="match status" value="1"/>
</dbReference>
<comment type="subunit">
    <text evidence="3">Homotrimer.</text>
</comment>
<dbReference type="InterPro" id="IPR024904">
    <property type="entry name" value="OTCase_ArgI"/>
</dbReference>
<dbReference type="GO" id="GO:0016597">
    <property type="term" value="F:amino acid binding"/>
    <property type="evidence" value="ECO:0007669"/>
    <property type="project" value="InterPro"/>
</dbReference>
<dbReference type="EMBL" id="CASHTH010000036">
    <property type="protein sequence ID" value="CAI7989746.1"/>
    <property type="molecule type" value="Genomic_DNA"/>
</dbReference>
<dbReference type="AlphaFoldDB" id="A0AA35QSC7"/>
<accession>A0AA35QSC7</accession>
<dbReference type="GO" id="GO:0019240">
    <property type="term" value="P:citrulline biosynthetic process"/>
    <property type="evidence" value="ECO:0007669"/>
    <property type="project" value="TreeGrafter"/>
</dbReference>
<dbReference type="Proteomes" id="UP001174909">
    <property type="component" value="Unassembled WGS sequence"/>
</dbReference>
<evidence type="ECO:0000259" key="9">
    <source>
        <dbReference type="Pfam" id="PF02729"/>
    </source>
</evidence>
<dbReference type="SUPFAM" id="SSF53671">
    <property type="entry name" value="Aspartate/ornithine carbamoyltransferase"/>
    <property type="match status" value="1"/>
</dbReference>
<dbReference type="InterPro" id="IPR002292">
    <property type="entry name" value="Orn/put_carbamltrans"/>
</dbReference>
<dbReference type="Pfam" id="PF00185">
    <property type="entry name" value="OTCace"/>
    <property type="match status" value="1"/>
</dbReference>
<dbReference type="NCBIfam" id="TIGR00658">
    <property type="entry name" value="orni_carb_tr"/>
    <property type="match status" value="1"/>
</dbReference>
<keyword evidence="11" id="KW-1185">Reference proteome</keyword>
<dbReference type="FunFam" id="3.40.50.1370:FF:000008">
    <property type="entry name" value="Ornithine carbamoyltransferase"/>
    <property type="match status" value="1"/>
</dbReference>
<evidence type="ECO:0000256" key="7">
    <source>
        <dbReference type="RuleBase" id="RU003634"/>
    </source>
</evidence>
<evidence type="ECO:0000256" key="3">
    <source>
        <dbReference type="ARBA" id="ARBA00011233"/>
    </source>
</evidence>
<dbReference type="NCBIfam" id="NF001986">
    <property type="entry name" value="PRK00779.1"/>
    <property type="match status" value="1"/>
</dbReference>
<dbReference type="InterPro" id="IPR006132">
    <property type="entry name" value="Asp/Orn_carbamoyltranf_P-bd"/>
</dbReference>
<evidence type="ECO:0000256" key="2">
    <source>
        <dbReference type="ARBA" id="ARBA00007805"/>
    </source>
</evidence>
<dbReference type="GO" id="GO:0042450">
    <property type="term" value="P:L-arginine biosynthetic process via ornithine"/>
    <property type="evidence" value="ECO:0007669"/>
    <property type="project" value="TreeGrafter"/>
</dbReference>
<protein>
    <recommendedName>
        <fullName evidence="4">ornithine carbamoyltransferase</fullName>
        <ecNumber evidence="4">2.1.3.3</ecNumber>
    </recommendedName>
</protein>
<feature type="domain" description="Aspartate/ornithine carbamoyltransferase Asp/Orn-binding" evidence="8">
    <location>
        <begin position="147"/>
        <end position="299"/>
    </location>
</feature>
<dbReference type="PRINTS" id="PR00100">
    <property type="entry name" value="AOTCASE"/>
</dbReference>
<dbReference type="InterPro" id="IPR036901">
    <property type="entry name" value="Asp/Orn_carbamoylTrfase_sf"/>
</dbReference>
<dbReference type="EC" id="2.1.3.3" evidence="4"/>
<dbReference type="GO" id="GO:0004585">
    <property type="term" value="F:ornithine carbamoyltransferase activity"/>
    <property type="evidence" value="ECO:0007669"/>
    <property type="project" value="UniProtKB-EC"/>
</dbReference>
<evidence type="ECO:0000256" key="5">
    <source>
        <dbReference type="ARBA" id="ARBA00022679"/>
    </source>
</evidence>
<reference evidence="10" key="1">
    <citation type="submission" date="2023-03" db="EMBL/GenBank/DDBJ databases">
        <authorList>
            <person name="Steffen K."/>
            <person name="Cardenas P."/>
        </authorList>
    </citation>
    <scope>NUCLEOTIDE SEQUENCE</scope>
</reference>
<comment type="similarity">
    <text evidence="2">Belongs to the aspartate/ornithine carbamoyltransferase superfamily. OTCase family.</text>
</comment>
<comment type="caution">
    <text evidence="10">The sequence shown here is derived from an EMBL/GenBank/DDBJ whole genome shotgun (WGS) entry which is preliminary data.</text>
</comment>
<dbReference type="Pfam" id="PF02729">
    <property type="entry name" value="OTCace_N"/>
    <property type="match status" value="1"/>
</dbReference>
<comment type="pathway">
    <text evidence="1">Nitrogen metabolism; urea cycle; L-citrulline from L-ornithine and carbamoyl phosphate: step 1/1.</text>
</comment>
<evidence type="ECO:0000259" key="8">
    <source>
        <dbReference type="Pfam" id="PF00185"/>
    </source>
</evidence>
<dbReference type="InterPro" id="IPR006130">
    <property type="entry name" value="Asp/Orn_carbamoylTrfase"/>
</dbReference>
<comment type="catalytic activity">
    <reaction evidence="6">
        <text>carbamoyl phosphate + L-ornithine = L-citrulline + phosphate + H(+)</text>
        <dbReference type="Rhea" id="RHEA:19513"/>
        <dbReference type="ChEBI" id="CHEBI:15378"/>
        <dbReference type="ChEBI" id="CHEBI:43474"/>
        <dbReference type="ChEBI" id="CHEBI:46911"/>
        <dbReference type="ChEBI" id="CHEBI:57743"/>
        <dbReference type="ChEBI" id="CHEBI:58228"/>
        <dbReference type="EC" id="2.1.3.3"/>
    </reaction>
</comment>
<evidence type="ECO:0000256" key="4">
    <source>
        <dbReference type="ARBA" id="ARBA00013007"/>
    </source>
</evidence>
<sequence length="304" mass="33318">MKGKDFLSVADLPSDGVAQLVERAYKMKRGKGERPLAGKEFALIFEKPSLRTRVSFEVGIRQLGGTCTYLSQQDVGLGVREPEADIARVLDRWVDGIIARVFSHRSLELLAEYANIPVVNALSDLEHPCQAMGDLLTIQEHKGSLSDKNIAFIGDGNNVAASLALACASVGANFTLASPEEYRIPTNVLDEAKRRATAAESKVDWVSEPSEAVKDADVVYTDTWVSMGQEEEKAARIAIFGSYKVDEELVKAAKPDFLFMHDMPAYRGQELSEGMIDHPNSVVFDQAENRMHAQKAILAGIFGD</sequence>
<evidence type="ECO:0000256" key="6">
    <source>
        <dbReference type="ARBA" id="ARBA00048772"/>
    </source>
</evidence>
<dbReference type="PANTHER" id="PTHR45753:SF3">
    <property type="entry name" value="ORNITHINE TRANSCARBAMYLASE, MITOCHONDRIAL"/>
    <property type="match status" value="1"/>
</dbReference>
<name>A0AA35QSC7_GEOBA</name>
<evidence type="ECO:0000313" key="11">
    <source>
        <dbReference type="Proteomes" id="UP001174909"/>
    </source>
</evidence>
<proteinExistence type="inferred from homology"/>
<gene>
    <name evidence="10" type="ORF">GBAR_LOCUS313</name>
</gene>
<feature type="domain" description="Aspartate/ornithine carbamoyltransferase carbamoyl-P binding" evidence="9">
    <location>
        <begin position="4"/>
        <end position="140"/>
    </location>
</feature>
<dbReference type="HAMAP" id="MF_01109">
    <property type="entry name" value="OTCase"/>
    <property type="match status" value="1"/>
</dbReference>